<dbReference type="RefSeq" id="WP_044886038.1">
    <property type="nucleotide sequence ID" value="NZ_JYFN01000026.1"/>
</dbReference>
<keyword evidence="2" id="KW-0489">Methyltransferase</keyword>
<dbReference type="GO" id="GO:0008757">
    <property type="term" value="F:S-adenosylmethionine-dependent methyltransferase activity"/>
    <property type="evidence" value="ECO:0007669"/>
    <property type="project" value="InterPro"/>
</dbReference>
<reference evidence="2 3" key="2">
    <citation type="journal article" date="2016" name="Genome Announc.">
        <title>Permanent Draft Genome Sequences for Two Variants of Frankia sp. Strain CpI1, the First Frankia Strain Isolated from Root Nodules of Comptonia peregrina.</title>
        <authorList>
            <person name="Oshone R."/>
            <person name="Hurst S.G.IV."/>
            <person name="Abebe-Akele F."/>
            <person name="Simpson S."/>
            <person name="Morris K."/>
            <person name="Thomas W.K."/>
            <person name="Tisa L.S."/>
        </authorList>
    </citation>
    <scope>NUCLEOTIDE SEQUENCE [LARGE SCALE GENOMIC DNA]</scope>
    <source>
        <strain evidence="3">CpI1-S</strain>
    </source>
</reference>
<keyword evidence="2" id="KW-0808">Transferase</keyword>
<proteinExistence type="predicted"/>
<dbReference type="PATRIC" id="fig|1502723.3.peg.2866"/>
<dbReference type="CDD" id="cd02440">
    <property type="entry name" value="AdoMet_MTases"/>
    <property type="match status" value="1"/>
</dbReference>
<dbReference type="AlphaFoldDB" id="A0A0D8BDW5"/>
<name>A0A0D8BDW5_9ACTN</name>
<dbReference type="GO" id="GO:0032259">
    <property type="term" value="P:methylation"/>
    <property type="evidence" value="ECO:0007669"/>
    <property type="project" value="UniProtKB-KW"/>
</dbReference>
<gene>
    <name evidence="2" type="ORF">FF36_03431</name>
</gene>
<dbReference type="InterPro" id="IPR013216">
    <property type="entry name" value="Methyltransf_11"/>
</dbReference>
<dbReference type="EMBL" id="JYFN01000026">
    <property type="protein sequence ID" value="KJE22169.1"/>
    <property type="molecule type" value="Genomic_DNA"/>
</dbReference>
<dbReference type="Gene3D" id="3.40.50.150">
    <property type="entry name" value="Vaccinia Virus protein VP39"/>
    <property type="match status" value="1"/>
</dbReference>
<accession>A0A0D8BDW5</accession>
<reference evidence="3" key="1">
    <citation type="submission" date="2015-02" db="EMBL/GenBank/DDBJ databases">
        <title>Draft Genome of Frankia sp. CpI1-S.</title>
        <authorList>
            <person name="Oshone R.T."/>
            <person name="Ngom M."/>
            <person name="Ghodhbane-Gtari F."/>
            <person name="Gtari M."/>
            <person name="Morris K."/>
            <person name="Thomas K."/>
            <person name="Sen A."/>
            <person name="Tisa L.S."/>
        </authorList>
    </citation>
    <scope>NUCLEOTIDE SEQUENCE [LARGE SCALE GENOMIC DNA]</scope>
    <source>
        <strain evidence="3">CpI1-S</strain>
    </source>
</reference>
<dbReference type="InterPro" id="IPR050508">
    <property type="entry name" value="Methyltransf_Superfamily"/>
</dbReference>
<dbReference type="SUPFAM" id="SSF53335">
    <property type="entry name" value="S-adenosyl-L-methionine-dependent methyltransferases"/>
    <property type="match status" value="1"/>
</dbReference>
<organism evidence="2 3">
    <name type="scientific">Frankia torreyi</name>
    <dbReference type="NCBI Taxonomy" id="1856"/>
    <lineage>
        <taxon>Bacteria</taxon>
        <taxon>Bacillati</taxon>
        <taxon>Actinomycetota</taxon>
        <taxon>Actinomycetes</taxon>
        <taxon>Frankiales</taxon>
        <taxon>Frankiaceae</taxon>
        <taxon>Frankia</taxon>
    </lineage>
</organism>
<feature type="domain" description="Methyltransferase type 11" evidence="1">
    <location>
        <begin position="57"/>
        <end position="148"/>
    </location>
</feature>
<dbReference type="InterPro" id="IPR029063">
    <property type="entry name" value="SAM-dependent_MTases_sf"/>
</dbReference>
<comment type="caution">
    <text evidence="2">The sequence shown here is derived from an EMBL/GenBank/DDBJ whole genome shotgun (WGS) entry which is preliminary data.</text>
</comment>
<dbReference type="PANTHER" id="PTHR42912:SF45">
    <property type="entry name" value="23S RRNA (GUANINE(745)-N(1))-METHYLTRANSFERASE"/>
    <property type="match status" value="1"/>
</dbReference>
<dbReference type="PANTHER" id="PTHR42912">
    <property type="entry name" value="METHYLTRANSFERASE"/>
    <property type="match status" value="1"/>
</dbReference>
<dbReference type="Pfam" id="PF08241">
    <property type="entry name" value="Methyltransf_11"/>
    <property type="match status" value="1"/>
</dbReference>
<sequence>MSSFSQFDLRGYPTVDVRTGYEQWSASYERTVEDFMDLALLDRLRQPAWAQAARAADLGCGTGRTGAWLRARGVAAVDGVDLTPGMLALAAQRGAHDRLIEADATATGLPSASYDLIVACLMDEHLPGLVPLYAEAARLARPGGLFVLVAFHPHFIMTSGMPTHYADGSGAQRAIITHVHLVSDQIEAGLGTGWALAEMRENVVDDSWLAAKPKWGRFRGHPFALALVWHRDPE</sequence>
<evidence type="ECO:0000313" key="3">
    <source>
        <dbReference type="Proteomes" id="UP000032545"/>
    </source>
</evidence>
<keyword evidence="3" id="KW-1185">Reference proteome</keyword>
<evidence type="ECO:0000313" key="2">
    <source>
        <dbReference type="EMBL" id="KJE22169.1"/>
    </source>
</evidence>
<dbReference type="Proteomes" id="UP000032545">
    <property type="component" value="Unassembled WGS sequence"/>
</dbReference>
<protein>
    <submittedName>
        <fullName evidence="2">Methyltransferase family protein</fullName>
    </submittedName>
</protein>
<evidence type="ECO:0000259" key="1">
    <source>
        <dbReference type="Pfam" id="PF08241"/>
    </source>
</evidence>